<protein>
    <submittedName>
        <fullName evidence="2">Holin</fullName>
    </submittedName>
</protein>
<comment type="caution">
    <text evidence="2">The sequence shown here is derived from an EMBL/GenBank/DDBJ whole genome shotgun (WGS) entry which is preliminary data.</text>
</comment>
<evidence type="ECO:0000313" key="3">
    <source>
        <dbReference type="EMBL" id="PZL73108.1"/>
    </source>
</evidence>
<proteinExistence type="predicted"/>
<dbReference type="EMBL" id="PIEU01000124">
    <property type="protein sequence ID" value="PZL70140.1"/>
    <property type="molecule type" value="Genomic_DNA"/>
</dbReference>
<sequence length="98" mass="10530">MTSFNLPTFDLIPLVVLGCLTVGFVLKQSNFLKDKYNQYIPLILAVVGIFLSLWIDNWLITPSNVIYGAISGLASTGLHQAFIAVITGNTEEGGNNGG</sequence>
<keyword evidence="1" id="KW-1133">Transmembrane helix</keyword>
<accession>A0A2W3YYS5</accession>
<evidence type="ECO:0000313" key="2">
    <source>
        <dbReference type="EMBL" id="PZL70140.1"/>
    </source>
</evidence>
<name>A0A2W3YYS5_9ENTE</name>
<dbReference type="EMBL" id="PIEU01000072">
    <property type="protein sequence ID" value="PZL73108.1"/>
    <property type="molecule type" value="Genomic_DNA"/>
</dbReference>
<feature type="transmembrane region" description="Helical" evidence="1">
    <location>
        <begin position="6"/>
        <end position="26"/>
    </location>
</feature>
<dbReference type="Pfam" id="PF16079">
    <property type="entry name" value="Phage_holin_5_2"/>
    <property type="match status" value="1"/>
</dbReference>
<dbReference type="AlphaFoldDB" id="A0A2W3YYS5"/>
<keyword evidence="1" id="KW-0812">Transmembrane</keyword>
<keyword evidence="4" id="KW-1185">Reference proteome</keyword>
<feature type="transmembrane region" description="Helical" evidence="1">
    <location>
        <begin position="38"/>
        <end position="55"/>
    </location>
</feature>
<dbReference type="InterPro" id="IPR032111">
    <property type="entry name" value="Clostridium_phage_holin"/>
</dbReference>
<dbReference type="RefSeq" id="WP_111248012.1">
    <property type="nucleotide sequence ID" value="NZ_PIEU01000072.1"/>
</dbReference>
<reference evidence="2 4" key="1">
    <citation type="submission" date="2017-11" db="EMBL/GenBank/DDBJ databases">
        <title>Draft genome sequence of Enterococcus plantarum TRW2 strain isolated from lettuce.</title>
        <authorList>
            <person name="Kim E.B."/>
            <person name="Marco M.L."/>
            <person name="Williams T.R."/>
            <person name="You I.H."/>
        </authorList>
    </citation>
    <scope>NUCLEOTIDE SEQUENCE [LARGE SCALE GENOMIC DNA]</scope>
    <source>
        <strain evidence="2 4">TRW2</strain>
    </source>
</reference>
<dbReference type="Proteomes" id="UP000249828">
    <property type="component" value="Unassembled WGS sequence"/>
</dbReference>
<evidence type="ECO:0000256" key="1">
    <source>
        <dbReference type="SAM" id="Phobius"/>
    </source>
</evidence>
<gene>
    <name evidence="3" type="ORF">CI088_09580</name>
    <name evidence="2" type="ORF">CI088_15945</name>
</gene>
<keyword evidence="1" id="KW-0472">Membrane</keyword>
<evidence type="ECO:0000313" key="4">
    <source>
        <dbReference type="Proteomes" id="UP000249828"/>
    </source>
</evidence>
<organism evidence="2 4">
    <name type="scientific">Enterococcus plantarum</name>
    <dbReference type="NCBI Taxonomy" id="1077675"/>
    <lineage>
        <taxon>Bacteria</taxon>
        <taxon>Bacillati</taxon>
        <taxon>Bacillota</taxon>
        <taxon>Bacilli</taxon>
        <taxon>Lactobacillales</taxon>
        <taxon>Enterococcaceae</taxon>
        <taxon>Enterococcus</taxon>
    </lineage>
</organism>